<gene>
    <name evidence="2" type="ORF">CB5_LOCUS29363</name>
</gene>
<feature type="compositionally biased region" description="Low complexity" evidence="1">
    <location>
        <begin position="18"/>
        <end position="40"/>
    </location>
</feature>
<evidence type="ECO:0000313" key="2">
    <source>
        <dbReference type="EMBL" id="CAD1846152.1"/>
    </source>
</evidence>
<dbReference type="EMBL" id="CAJEUB010000012">
    <property type="protein sequence ID" value="CAD1846152.1"/>
    <property type="molecule type" value="Genomic_DNA"/>
</dbReference>
<proteinExistence type="predicted"/>
<dbReference type="AlphaFoldDB" id="A0A6V7QSD1"/>
<feature type="region of interest" description="Disordered" evidence="1">
    <location>
        <begin position="1"/>
        <end position="54"/>
    </location>
</feature>
<evidence type="ECO:0000256" key="1">
    <source>
        <dbReference type="SAM" id="MobiDB-lite"/>
    </source>
</evidence>
<reference evidence="2" key="1">
    <citation type="submission" date="2020-07" db="EMBL/GenBank/DDBJ databases">
        <authorList>
            <person name="Lin J."/>
        </authorList>
    </citation>
    <scope>NUCLEOTIDE SEQUENCE</scope>
</reference>
<protein>
    <submittedName>
        <fullName evidence="2">Uncharacterized protein</fullName>
    </submittedName>
</protein>
<feature type="compositionally biased region" description="Basic and acidic residues" evidence="1">
    <location>
        <begin position="43"/>
        <end position="52"/>
    </location>
</feature>
<name>A0A6V7QSD1_ANACO</name>
<organism evidence="2">
    <name type="scientific">Ananas comosus var. bracteatus</name>
    <name type="common">red pineapple</name>
    <dbReference type="NCBI Taxonomy" id="296719"/>
    <lineage>
        <taxon>Eukaryota</taxon>
        <taxon>Viridiplantae</taxon>
        <taxon>Streptophyta</taxon>
        <taxon>Embryophyta</taxon>
        <taxon>Tracheophyta</taxon>
        <taxon>Spermatophyta</taxon>
        <taxon>Magnoliopsida</taxon>
        <taxon>Liliopsida</taxon>
        <taxon>Poales</taxon>
        <taxon>Bromeliaceae</taxon>
        <taxon>Bromelioideae</taxon>
        <taxon>Ananas</taxon>
    </lineage>
</organism>
<sequence length="181" mass="19607">MAKPDGHPSSPSRTEEPAAVGSSSSPCSSSAAKAKRAASSYTERARDCREAGQEPAGRIPSRFWYWTDSGMRRLMGRAQGLPQALPEGRGGLILRLGGSGDCHVPDAILSHASKLIGMVKASGIINELLILLTRKIFFFFLTRDNRVRAIFWRGTSSVNEGLLSGSVKGGMSGQERWWSRD</sequence>
<accession>A0A6V7QSD1</accession>